<reference evidence="11" key="2">
    <citation type="submission" date="2013-06" db="EMBL/GenBank/DDBJ databases">
        <title>Draft genome sequence of Clostridium hylemonae (DSM 15053).</title>
        <authorList>
            <person name="Sudarsanam P."/>
            <person name="Ley R."/>
            <person name="Guruge J."/>
            <person name="Turnbaugh P.J."/>
            <person name="Mahowald M."/>
            <person name="Liep D."/>
            <person name="Gordon J."/>
        </authorList>
    </citation>
    <scope>NUCLEOTIDE SEQUENCE</scope>
    <source>
        <strain evidence="11">DSM 15053</strain>
    </source>
</reference>
<evidence type="ECO:0000313" key="12">
    <source>
        <dbReference type="Proteomes" id="UP000004893"/>
    </source>
</evidence>
<dbReference type="GO" id="GO:0042910">
    <property type="term" value="F:xenobiotic transmembrane transporter activity"/>
    <property type="evidence" value="ECO:0007669"/>
    <property type="project" value="InterPro"/>
</dbReference>
<dbReference type="CDD" id="cd13143">
    <property type="entry name" value="MATE_MepA_like"/>
    <property type="match status" value="1"/>
</dbReference>
<dbReference type="eggNOG" id="COG0534">
    <property type="taxonomic scope" value="Bacteria"/>
</dbReference>
<dbReference type="Pfam" id="PF01554">
    <property type="entry name" value="MatE"/>
    <property type="match status" value="2"/>
</dbReference>
<feature type="transmembrane region" description="Helical" evidence="10">
    <location>
        <begin position="12"/>
        <end position="32"/>
    </location>
</feature>
<evidence type="ECO:0000256" key="5">
    <source>
        <dbReference type="ARBA" id="ARBA00022475"/>
    </source>
</evidence>
<evidence type="ECO:0000256" key="3">
    <source>
        <dbReference type="ARBA" id="ARBA00022106"/>
    </source>
</evidence>
<keyword evidence="12" id="KW-1185">Reference proteome</keyword>
<dbReference type="GO" id="GO:0046677">
    <property type="term" value="P:response to antibiotic"/>
    <property type="evidence" value="ECO:0007669"/>
    <property type="project" value="UniProtKB-KW"/>
</dbReference>
<organism evidence="11 12">
    <name type="scientific">[Clostridium] hylemonae DSM 15053</name>
    <dbReference type="NCBI Taxonomy" id="553973"/>
    <lineage>
        <taxon>Bacteria</taxon>
        <taxon>Bacillati</taxon>
        <taxon>Bacillota</taxon>
        <taxon>Clostridia</taxon>
        <taxon>Lachnospirales</taxon>
        <taxon>Lachnospiraceae</taxon>
    </lineage>
</organism>
<feature type="transmembrane region" description="Helical" evidence="10">
    <location>
        <begin position="413"/>
        <end position="432"/>
    </location>
</feature>
<dbReference type="Proteomes" id="UP000004893">
    <property type="component" value="Unassembled WGS sequence"/>
</dbReference>
<dbReference type="STRING" id="553973.CLOHYLEM_05440"/>
<feature type="transmembrane region" description="Helical" evidence="10">
    <location>
        <begin position="89"/>
        <end position="112"/>
    </location>
</feature>
<name>C0C046_9FIRM</name>
<dbReference type="InterPro" id="IPR048279">
    <property type="entry name" value="MdtK-like"/>
</dbReference>
<accession>C0C046</accession>
<dbReference type="InterPro" id="IPR002528">
    <property type="entry name" value="MATE_fam"/>
</dbReference>
<dbReference type="EMBL" id="ABYI02000019">
    <property type="protein sequence ID" value="EEG74774.1"/>
    <property type="molecule type" value="Genomic_DNA"/>
</dbReference>
<comment type="similarity">
    <text evidence="2">Belongs to the multi antimicrobial extrusion (MATE) (TC 2.A.66.1) family. MepA subfamily.</text>
</comment>
<dbReference type="InterPro" id="IPR045070">
    <property type="entry name" value="MATE_MepA-like"/>
</dbReference>
<keyword evidence="5" id="KW-1003">Cell membrane</keyword>
<feature type="transmembrane region" description="Helical" evidence="10">
    <location>
        <begin position="309"/>
        <end position="330"/>
    </location>
</feature>
<keyword evidence="6 10" id="KW-0812">Transmembrane</keyword>
<dbReference type="GO" id="GO:0015297">
    <property type="term" value="F:antiporter activity"/>
    <property type="evidence" value="ECO:0007669"/>
    <property type="project" value="InterPro"/>
</dbReference>
<proteinExistence type="inferred from homology"/>
<dbReference type="PANTHER" id="PTHR43823">
    <property type="entry name" value="SPORULATION PROTEIN YKVU"/>
    <property type="match status" value="1"/>
</dbReference>
<dbReference type="NCBIfam" id="TIGR00797">
    <property type="entry name" value="matE"/>
    <property type="match status" value="1"/>
</dbReference>
<dbReference type="HOGENOM" id="CLU_012893_0_2_9"/>
<dbReference type="PIRSF" id="PIRSF006603">
    <property type="entry name" value="DinF"/>
    <property type="match status" value="1"/>
</dbReference>
<dbReference type="PANTHER" id="PTHR43823:SF3">
    <property type="entry name" value="MULTIDRUG EXPORT PROTEIN MEPA"/>
    <property type="match status" value="1"/>
</dbReference>
<feature type="transmembrane region" description="Helical" evidence="10">
    <location>
        <begin position="350"/>
        <end position="370"/>
    </location>
</feature>
<dbReference type="RefSeq" id="WP_006442776.1">
    <property type="nucleotide sequence ID" value="NZ_CP036524.1"/>
</dbReference>
<keyword evidence="4" id="KW-0813">Transport</keyword>
<evidence type="ECO:0000256" key="1">
    <source>
        <dbReference type="ARBA" id="ARBA00004651"/>
    </source>
</evidence>
<keyword evidence="7 10" id="KW-1133">Transmembrane helix</keyword>
<dbReference type="AlphaFoldDB" id="C0C046"/>
<protein>
    <recommendedName>
        <fullName evidence="3">Multidrug export protein MepA</fullName>
    </recommendedName>
</protein>
<feature type="transmembrane region" description="Helical" evidence="10">
    <location>
        <begin position="162"/>
        <end position="181"/>
    </location>
</feature>
<sequence length="449" mass="49345">MRLEGKSLKGDFIRFIIPSIVAQWVFALYTMVDGIFVARGVSEVALTAVNISMPYVMGLFAISILFAIGTSTVVAILHGEKNIGRANEVFTQNIVLLIVLSVIITLAVMLNLERFADFLGATAQNREYVLDYLGTLVPFSGLFILAYSFEMLIKTDGYPKRATIIVTTGSLMNVVLDYFMVMEWNMGISGAALATGLSNAALIGLYLMHFLGGKGTIKFRKFRLDLPLVWREFKNGLPSGITELSTGLIIFLFNQAILRYLNEDALVSYTIISYVNSIAIMSMVGIAQGYQPLISYYYGQKRMDRCRKLMRYGIVAAVVVSVAFTAGSILGAKGIVGMFVAKELTELSAYSVHVMCIFVLSFLVAGYNIVIGGYFTAVERPVSAMVISVARSIVMLVLSLGVLTALFGGRGIWWSPTLAEGLTLILTAGLFLRYKKGWKKENHLSEVRL</sequence>
<gene>
    <name evidence="11" type="ORF">CLOHYLEM_05440</name>
</gene>
<evidence type="ECO:0000256" key="2">
    <source>
        <dbReference type="ARBA" id="ARBA00008417"/>
    </source>
</evidence>
<dbReference type="GO" id="GO:0005886">
    <property type="term" value="C:plasma membrane"/>
    <property type="evidence" value="ECO:0007669"/>
    <property type="project" value="UniProtKB-SubCell"/>
</dbReference>
<reference evidence="11" key="1">
    <citation type="submission" date="2009-02" db="EMBL/GenBank/DDBJ databases">
        <authorList>
            <person name="Fulton L."/>
            <person name="Clifton S."/>
            <person name="Fulton B."/>
            <person name="Xu J."/>
            <person name="Minx P."/>
            <person name="Pepin K.H."/>
            <person name="Johnson M."/>
            <person name="Bhonagiri V."/>
            <person name="Nash W.E."/>
            <person name="Mardis E.R."/>
            <person name="Wilson R.K."/>
        </authorList>
    </citation>
    <scope>NUCLEOTIDE SEQUENCE [LARGE SCALE GENOMIC DNA]</scope>
    <source>
        <strain evidence="11">DSM 15053</strain>
    </source>
</reference>
<feature type="transmembrane region" description="Helical" evidence="10">
    <location>
        <begin position="382"/>
        <end position="407"/>
    </location>
</feature>
<keyword evidence="9" id="KW-0046">Antibiotic resistance</keyword>
<evidence type="ECO:0000256" key="9">
    <source>
        <dbReference type="ARBA" id="ARBA00023251"/>
    </source>
</evidence>
<evidence type="ECO:0000256" key="10">
    <source>
        <dbReference type="SAM" id="Phobius"/>
    </source>
</evidence>
<dbReference type="OrthoDB" id="9808954at2"/>
<feature type="transmembrane region" description="Helical" evidence="10">
    <location>
        <begin position="187"/>
        <end position="211"/>
    </location>
</feature>
<evidence type="ECO:0000256" key="6">
    <source>
        <dbReference type="ARBA" id="ARBA00022692"/>
    </source>
</evidence>
<evidence type="ECO:0000256" key="7">
    <source>
        <dbReference type="ARBA" id="ARBA00022989"/>
    </source>
</evidence>
<comment type="caution">
    <text evidence="11">The sequence shown here is derived from an EMBL/GenBank/DDBJ whole genome shotgun (WGS) entry which is preliminary data.</text>
</comment>
<feature type="transmembrane region" description="Helical" evidence="10">
    <location>
        <begin position="52"/>
        <end position="77"/>
    </location>
</feature>
<feature type="transmembrane region" description="Helical" evidence="10">
    <location>
        <begin position="241"/>
        <end position="261"/>
    </location>
</feature>
<dbReference type="InterPro" id="IPR051327">
    <property type="entry name" value="MATE_MepA_subfamily"/>
</dbReference>
<keyword evidence="8 10" id="KW-0472">Membrane</keyword>
<evidence type="ECO:0000256" key="4">
    <source>
        <dbReference type="ARBA" id="ARBA00022448"/>
    </source>
</evidence>
<evidence type="ECO:0000256" key="8">
    <source>
        <dbReference type="ARBA" id="ARBA00023136"/>
    </source>
</evidence>
<evidence type="ECO:0000313" key="11">
    <source>
        <dbReference type="EMBL" id="EEG74774.1"/>
    </source>
</evidence>
<comment type="subcellular location">
    <subcellularLocation>
        <location evidence="1">Cell membrane</location>
        <topology evidence="1">Multi-pass membrane protein</topology>
    </subcellularLocation>
</comment>
<feature type="transmembrane region" description="Helical" evidence="10">
    <location>
        <begin position="132"/>
        <end position="150"/>
    </location>
</feature>